<reference evidence="8" key="2">
    <citation type="submission" date="2020-11" db="EMBL/GenBank/DDBJ databases">
        <authorList>
            <consortium name="DOE Joint Genome Institute"/>
            <person name="Kuo A."/>
            <person name="Miyauchi S."/>
            <person name="Kiss E."/>
            <person name="Drula E."/>
            <person name="Kohler A."/>
            <person name="Sanchez-Garcia M."/>
            <person name="Andreopoulos B."/>
            <person name="Barry K.W."/>
            <person name="Bonito G."/>
            <person name="Buee M."/>
            <person name="Carver A."/>
            <person name="Chen C."/>
            <person name="Cichocki N."/>
            <person name="Clum A."/>
            <person name="Culley D."/>
            <person name="Crous P.W."/>
            <person name="Fauchery L."/>
            <person name="Girlanda M."/>
            <person name="Hayes R."/>
            <person name="Keri Z."/>
            <person name="Labutti K."/>
            <person name="Lipzen A."/>
            <person name="Lombard V."/>
            <person name="Magnuson J."/>
            <person name="Maillard F."/>
            <person name="Morin E."/>
            <person name="Murat C."/>
            <person name="Nolan M."/>
            <person name="Ohm R."/>
            <person name="Pangilinan J."/>
            <person name="Pereira M."/>
            <person name="Perotto S."/>
            <person name="Peter M."/>
            <person name="Riley R."/>
            <person name="Sitrit Y."/>
            <person name="Stielow B."/>
            <person name="Szollosi G."/>
            <person name="Zifcakova L."/>
            <person name="Stursova M."/>
            <person name="Spatafora J.W."/>
            <person name="Tedersoo L."/>
            <person name="Vaario L.-M."/>
            <person name="Yamada A."/>
            <person name="Yan M."/>
            <person name="Wang P."/>
            <person name="Xu J."/>
            <person name="Bruns T."/>
            <person name="Baldrian P."/>
            <person name="Vilgalys R."/>
            <person name="Henrissat B."/>
            <person name="Grigoriev I.V."/>
            <person name="Hibbett D."/>
            <person name="Nagy L.G."/>
            <person name="Martin F.M."/>
        </authorList>
    </citation>
    <scope>NUCLEOTIDE SEQUENCE</scope>
    <source>
        <strain evidence="8">UH-Tt-Lm1</strain>
    </source>
</reference>
<dbReference type="EMBL" id="WIUZ02000019">
    <property type="protein sequence ID" value="KAF9779646.1"/>
    <property type="molecule type" value="Genomic_DNA"/>
</dbReference>
<dbReference type="Gene3D" id="1.10.630.10">
    <property type="entry name" value="Cytochrome P450"/>
    <property type="match status" value="1"/>
</dbReference>
<dbReference type="InterPro" id="IPR002403">
    <property type="entry name" value="Cyt_P450_E_grp-IV"/>
</dbReference>
<evidence type="ECO:0000256" key="1">
    <source>
        <dbReference type="ARBA" id="ARBA00001971"/>
    </source>
</evidence>
<dbReference type="PANTHER" id="PTHR24304:SF2">
    <property type="entry name" value="24-HYDROXYCHOLESTEROL 7-ALPHA-HYDROXYLASE"/>
    <property type="match status" value="1"/>
</dbReference>
<keyword evidence="7" id="KW-1133">Transmembrane helix</keyword>
<feature type="binding site" description="axial binding residue" evidence="6">
    <location>
        <position position="434"/>
    </location>
    <ligand>
        <name>heme</name>
        <dbReference type="ChEBI" id="CHEBI:30413"/>
    </ligand>
    <ligandPart>
        <name>Fe</name>
        <dbReference type="ChEBI" id="CHEBI:18248"/>
    </ligandPart>
</feature>
<reference evidence="8" key="1">
    <citation type="journal article" date="2020" name="Nat. Commun.">
        <title>Large-scale genome sequencing of mycorrhizal fungi provides insights into the early evolution of symbiotic traits.</title>
        <authorList>
            <person name="Miyauchi S."/>
            <person name="Kiss E."/>
            <person name="Kuo A."/>
            <person name="Drula E."/>
            <person name="Kohler A."/>
            <person name="Sanchez-Garcia M."/>
            <person name="Morin E."/>
            <person name="Andreopoulos B."/>
            <person name="Barry K.W."/>
            <person name="Bonito G."/>
            <person name="Buee M."/>
            <person name="Carver A."/>
            <person name="Chen C."/>
            <person name="Cichocki N."/>
            <person name="Clum A."/>
            <person name="Culley D."/>
            <person name="Crous P.W."/>
            <person name="Fauchery L."/>
            <person name="Girlanda M."/>
            <person name="Hayes R.D."/>
            <person name="Keri Z."/>
            <person name="LaButti K."/>
            <person name="Lipzen A."/>
            <person name="Lombard V."/>
            <person name="Magnuson J."/>
            <person name="Maillard F."/>
            <person name="Murat C."/>
            <person name="Nolan M."/>
            <person name="Ohm R.A."/>
            <person name="Pangilinan J."/>
            <person name="Pereira M.F."/>
            <person name="Perotto S."/>
            <person name="Peter M."/>
            <person name="Pfister S."/>
            <person name="Riley R."/>
            <person name="Sitrit Y."/>
            <person name="Stielow J.B."/>
            <person name="Szollosi G."/>
            <person name="Zifcakova L."/>
            <person name="Stursova M."/>
            <person name="Spatafora J.W."/>
            <person name="Tedersoo L."/>
            <person name="Vaario L.M."/>
            <person name="Yamada A."/>
            <person name="Yan M."/>
            <person name="Wang P."/>
            <person name="Xu J."/>
            <person name="Bruns T."/>
            <person name="Baldrian P."/>
            <person name="Vilgalys R."/>
            <person name="Dunand C."/>
            <person name="Henrissat B."/>
            <person name="Grigoriev I.V."/>
            <person name="Hibbett D."/>
            <person name="Nagy L.G."/>
            <person name="Martin F.M."/>
        </authorList>
    </citation>
    <scope>NUCLEOTIDE SEQUENCE</scope>
    <source>
        <strain evidence="8">UH-Tt-Lm1</strain>
    </source>
</reference>
<comment type="similarity">
    <text evidence="2">Belongs to the cytochrome P450 family.</text>
</comment>
<dbReference type="OrthoDB" id="3366823at2759"/>
<name>A0A9P6H797_9AGAM</name>
<gene>
    <name evidence="8" type="ORF">BJ322DRAFT_371467</name>
</gene>
<feature type="transmembrane region" description="Helical" evidence="7">
    <location>
        <begin position="12"/>
        <end position="32"/>
    </location>
</feature>
<comment type="caution">
    <text evidence="8">The sequence shown here is derived from an EMBL/GenBank/DDBJ whole genome shotgun (WGS) entry which is preliminary data.</text>
</comment>
<dbReference type="SUPFAM" id="SSF48264">
    <property type="entry name" value="Cytochrome P450"/>
    <property type="match status" value="1"/>
</dbReference>
<comment type="cofactor">
    <cofactor evidence="1 6">
        <name>heme</name>
        <dbReference type="ChEBI" id="CHEBI:30413"/>
    </cofactor>
</comment>
<dbReference type="AlphaFoldDB" id="A0A9P6H797"/>
<evidence type="ECO:0000256" key="6">
    <source>
        <dbReference type="PIRSR" id="PIRSR602403-1"/>
    </source>
</evidence>
<keyword evidence="7" id="KW-0812">Transmembrane</keyword>
<dbReference type="PRINTS" id="PR00465">
    <property type="entry name" value="EP450IV"/>
</dbReference>
<dbReference type="InterPro" id="IPR001128">
    <property type="entry name" value="Cyt_P450"/>
</dbReference>
<protein>
    <submittedName>
        <fullName evidence="8">Cytochrome P450</fullName>
    </submittedName>
</protein>
<dbReference type="GO" id="GO:0005506">
    <property type="term" value="F:iron ion binding"/>
    <property type="evidence" value="ECO:0007669"/>
    <property type="project" value="InterPro"/>
</dbReference>
<sequence>MSSALQPEALLSYPTISAALAGVLFIVVKTLYGKRNRALKSRAPIVSHLIPWVGSGLELGKDPDAFFDRARRKYGDVFAVKAFGRVVTYVVSPSLMSEIYRDPQKYEFEHIRIIMNIEYFGLPASLMKSDITSEILHPTQHKYLSSTGIVPVVESYTTAVWELLGREGSKVEGVSTPLLDFALPMIYQASAYAFFGRSCPAVDSYQPFRDFDETFHLVLAGVPRLFLRKHVKGLATMQNLFKEYFDGPHDDASDLVLDNERVLRSHDYDSGIIGAFFISLLFALMGNAPNAGYWLIALNLQRAEGLRPLTCEIDEAVATWKQQNPGQNIEDHLHEFVSTAKLPLLTSAIQETLRYTTSVTPFRRVNEPAELGGYHFDTDDEIVCVTRAVHFDEEIHENPWEYDPRRYMAEKRFGKNGKNVVNHSMFWGGGVSMCEGRHFANKELKAFMVFLLMRYNLEIDPESTERPTFVMERIGAGVMDPRGDLRVILRARK</sequence>
<dbReference type="GO" id="GO:0020037">
    <property type="term" value="F:heme binding"/>
    <property type="evidence" value="ECO:0007669"/>
    <property type="project" value="InterPro"/>
</dbReference>
<proteinExistence type="inferred from homology"/>
<dbReference type="Pfam" id="PF00067">
    <property type="entry name" value="p450"/>
    <property type="match status" value="1"/>
</dbReference>
<evidence type="ECO:0000256" key="5">
    <source>
        <dbReference type="ARBA" id="ARBA00023004"/>
    </source>
</evidence>
<dbReference type="Proteomes" id="UP000736335">
    <property type="component" value="Unassembled WGS sequence"/>
</dbReference>
<dbReference type="InterPro" id="IPR050529">
    <property type="entry name" value="CYP450_sterol_14alpha_dmase"/>
</dbReference>
<organism evidence="8 9">
    <name type="scientific">Thelephora terrestris</name>
    <dbReference type="NCBI Taxonomy" id="56493"/>
    <lineage>
        <taxon>Eukaryota</taxon>
        <taxon>Fungi</taxon>
        <taxon>Dikarya</taxon>
        <taxon>Basidiomycota</taxon>
        <taxon>Agaricomycotina</taxon>
        <taxon>Agaricomycetes</taxon>
        <taxon>Thelephorales</taxon>
        <taxon>Thelephoraceae</taxon>
        <taxon>Thelephora</taxon>
    </lineage>
</organism>
<evidence type="ECO:0000313" key="9">
    <source>
        <dbReference type="Proteomes" id="UP000736335"/>
    </source>
</evidence>
<evidence type="ECO:0000256" key="2">
    <source>
        <dbReference type="ARBA" id="ARBA00010617"/>
    </source>
</evidence>
<keyword evidence="9" id="KW-1185">Reference proteome</keyword>
<keyword evidence="5 6" id="KW-0408">Iron</keyword>
<evidence type="ECO:0000313" key="8">
    <source>
        <dbReference type="EMBL" id="KAF9779646.1"/>
    </source>
</evidence>
<keyword evidence="7" id="KW-0472">Membrane</keyword>
<keyword evidence="4 6" id="KW-0479">Metal-binding</keyword>
<dbReference type="PANTHER" id="PTHR24304">
    <property type="entry name" value="CYTOCHROME P450 FAMILY 7"/>
    <property type="match status" value="1"/>
</dbReference>
<dbReference type="InterPro" id="IPR036396">
    <property type="entry name" value="Cyt_P450_sf"/>
</dbReference>
<dbReference type="GO" id="GO:0008395">
    <property type="term" value="F:steroid hydroxylase activity"/>
    <property type="evidence" value="ECO:0007669"/>
    <property type="project" value="TreeGrafter"/>
</dbReference>
<evidence type="ECO:0000256" key="7">
    <source>
        <dbReference type="SAM" id="Phobius"/>
    </source>
</evidence>
<accession>A0A9P6H797</accession>
<feature type="transmembrane region" description="Helical" evidence="7">
    <location>
        <begin position="271"/>
        <end position="296"/>
    </location>
</feature>
<keyword evidence="3 6" id="KW-0349">Heme</keyword>
<evidence type="ECO:0000256" key="3">
    <source>
        <dbReference type="ARBA" id="ARBA00022617"/>
    </source>
</evidence>
<evidence type="ECO:0000256" key="4">
    <source>
        <dbReference type="ARBA" id="ARBA00022723"/>
    </source>
</evidence>
<dbReference type="GO" id="GO:0016705">
    <property type="term" value="F:oxidoreductase activity, acting on paired donors, with incorporation or reduction of molecular oxygen"/>
    <property type="evidence" value="ECO:0007669"/>
    <property type="project" value="InterPro"/>
</dbReference>